<keyword evidence="3" id="KW-0902">Two-component regulatory system</keyword>
<evidence type="ECO:0000256" key="1">
    <source>
        <dbReference type="ARBA" id="ARBA00022679"/>
    </source>
</evidence>
<keyword evidence="5" id="KW-1133">Transmembrane helix</keyword>
<comment type="caution">
    <text evidence="7">The sequence shown here is derived from an EMBL/GenBank/DDBJ whole genome shotgun (WGS) entry which is preliminary data.</text>
</comment>
<keyword evidence="5" id="KW-0472">Membrane</keyword>
<gene>
    <name evidence="7" type="ORF">EV193_103303</name>
</gene>
<dbReference type="InterPro" id="IPR050482">
    <property type="entry name" value="Sensor_HK_TwoCompSys"/>
</dbReference>
<dbReference type="EMBL" id="SGWQ01000003">
    <property type="protein sequence ID" value="RZS40985.1"/>
    <property type="molecule type" value="Genomic_DNA"/>
</dbReference>
<dbReference type="GO" id="GO:0046983">
    <property type="term" value="F:protein dimerization activity"/>
    <property type="evidence" value="ECO:0007669"/>
    <property type="project" value="InterPro"/>
</dbReference>
<dbReference type="GO" id="GO:0016020">
    <property type="term" value="C:membrane"/>
    <property type="evidence" value="ECO:0007669"/>
    <property type="project" value="InterPro"/>
</dbReference>
<dbReference type="InterPro" id="IPR017205">
    <property type="entry name" value="Sig_transdc_His_kinase_ChrS"/>
</dbReference>
<dbReference type="InterPro" id="IPR036890">
    <property type="entry name" value="HATPase_C_sf"/>
</dbReference>
<evidence type="ECO:0000259" key="6">
    <source>
        <dbReference type="PROSITE" id="PS50109"/>
    </source>
</evidence>
<feature type="coiled-coil region" evidence="4">
    <location>
        <begin position="164"/>
        <end position="191"/>
    </location>
</feature>
<dbReference type="PROSITE" id="PS50109">
    <property type="entry name" value="HIS_KIN"/>
    <property type="match status" value="1"/>
</dbReference>
<keyword evidence="2 7" id="KW-0418">Kinase</keyword>
<dbReference type="InterPro" id="IPR003594">
    <property type="entry name" value="HATPase_dom"/>
</dbReference>
<dbReference type="InterPro" id="IPR005467">
    <property type="entry name" value="His_kinase_dom"/>
</dbReference>
<organism evidence="7 8">
    <name type="scientific">Herbihabitans rhizosphaerae</name>
    <dbReference type="NCBI Taxonomy" id="1872711"/>
    <lineage>
        <taxon>Bacteria</taxon>
        <taxon>Bacillati</taxon>
        <taxon>Actinomycetota</taxon>
        <taxon>Actinomycetes</taxon>
        <taxon>Pseudonocardiales</taxon>
        <taxon>Pseudonocardiaceae</taxon>
        <taxon>Herbihabitans</taxon>
    </lineage>
</organism>
<feature type="transmembrane region" description="Helical" evidence="5">
    <location>
        <begin position="12"/>
        <end position="33"/>
    </location>
</feature>
<feature type="transmembrane region" description="Helical" evidence="5">
    <location>
        <begin position="40"/>
        <end position="58"/>
    </location>
</feature>
<evidence type="ECO:0000313" key="8">
    <source>
        <dbReference type="Proteomes" id="UP000294257"/>
    </source>
</evidence>
<feature type="transmembrane region" description="Helical" evidence="5">
    <location>
        <begin position="70"/>
        <end position="90"/>
    </location>
</feature>
<dbReference type="CDD" id="cd16917">
    <property type="entry name" value="HATPase_UhpB-NarQ-NarX-like"/>
    <property type="match status" value="1"/>
</dbReference>
<evidence type="ECO:0000256" key="5">
    <source>
        <dbReference type="SAM" id="Phobius"/>
    </source>
</evidence>
<dbReference type="PIRSF" id="PIRSF037434">
    <property type="entry name" value="STHK_ChrS"/>
    <property type="match status" value="1"/>
</dbReference>
<dbReference type="Gene3D" id="3.30.565.10">
    <property type="entry name" value="Histidine kinase-like ATPase, C-terminal domain"/>
    <property type="match status" value="1"/>
</dbReference>
<keyword evidence="5" id="KW-0812">Transmembrane</keyword>
<dbReference type="InterPro" id="IPR011712">
    <property type="entry name" value="Sig_transdc_His_kin_sub3_dim/P"/>
</dbReference>
<feature type="transmembrane region" description="Helical" evidence="5">
    <location>
        <begin position="97"/>
        <end position="123"/>
    </location>
</feature>
<evidence type="ECO:0000256" key="4">
    <source>
        <dbReference type="SAM" id="Coils"/>
    </source>
</evidence>
<keyword evidence="4" id="KW-0175">Coiled coil</keyword>
<dbReference type="Proteomes" id="UP000294257">
    <property type="component" value="Unassembled WGS sequence"/>
</dbReference>
<dbReference type="GO" id="GO:0000155">
    <property type="term" value="F:phosphorelay sensor kinase activity"/>
    <property type="evidence" value="ECO:0007669"/>
    <property type="project" value="InterPro"/>
</dbReference>
<dbReference type="SMART" id="SM00387">
    <property type="entry name" value="HATPase_c"/>
    <property type="match status" value="1"/>
</dbReference>
<feature type="transmembrane region" description="Helical" evidence="5">
    <location>
        <begin position="143"/>
        <end position="162"/>
    </location>
</feature>
<dbReference type="PANTHER" id="PTHR24421">
    <property type="entry name" value="NITRATE/NITRITE SENSOR PROTEIN NARX-RELATED"/>
    <property type="match status" value="1"/>
</dbReference>
<keyword evidence="8" id="KW-1185">Reference proteome</keyword>
<dbReference type="Pfam" id="PF07730">
    <property type="entry name" value="HisKA_3"/>
    <property type="match status" value="1"/>
</dbReference>
<reference evidence="7 8" key="1">
    <citation type="submission" date="2019-02" db="EMBL/GenBank/DDBJ databases">
        <title>Genomic Encyclopedia of Type Strains, Phase IV (KMG-IV): sequencing the most valuable type-strain genomes for metagenomic binning, comparative biology and taxonomic classification.</title>
        <authorList>
            <person name="Goeker M."/>
        </authorList>
    </citation>
    <scope>NUCLEOTIDE SEQUENCE [LARGE SCALE GENOMIC DNA]</scope>
    <source>
        <strain evidence="7 8">DSM 101727</strain>
    </source>
</reference>
<accession>A0A4Q7KWC5</accession>
<dbReference type="Gene3D" id="1.20.5.1930">
    <property type="match status" value="1"/>
</dbReference>
<dbReference type="AlphaFoldDB" id="A0A4Q7KWC5"/>
<sequence length="389" mass="41261">MTSSDTGSNPSFWLWDLYFAAGLTFAIGLNFAVDGDTTTLERLGTAGALVGLCAWYAVFGRRLVLADDQGPKAVVFLAGVLLLFGVSVAFQPRMTVGLFAVFPMIFMSVPLRVALPAVVVAGLTPTVMVVIREGSAWETIQGSLVTGVFAMVFSVMIGTWIIRIAEQSEDRAELIQELEASREEVARLSHETGTAAERARLAREIHDTLAQGFTSIVALTQAVESELDTDPAAARRHLDLVNRTARENLAEARAMVAALTPSELADSLADAVRRRATRLGEQTGVTVRQRIEALPPLPTAAEVVVLRAAQEALSNVAKHARASTVDVVLSGGAKGVRLAVADDGVGFDPSTVDNGYGLRGMRARAEQVGGTVTVHSGQKGTTVELVVPL</sequence>
<evidence type="ECO:0000256" key="3">
    <source>
        <dbReference type="ARBA" id="ARBA00023012"/>
    </source>
</evidence>
<dbReference type="SUPFAM" id="SSF55874">
    <property type="entry name" value="ATPase domain of HSP90 chaperone/DNA topoisomerase II/histidine kinase"/>
    <property type="match status" value="1"/>
</dbReference>
<feature type="domain" description="Histidine kinase" evidence="6">
    <location>
        <begin position="200"/>
        <end position="389"/>
    </location>
</feature>
<keyword evidence="1" id="KW-0808">Transferase</keyword>
<dbReference type="Pfam" id="PF02518">
    <property type="entry name" value="HATPase_c"/>
    <property type="match status" value="1"/>
</dbReference>
<protein>
    <submittedName>
        <fullName evidence="7">Signal transduction histidine kinase</fullName>
    </submittedName>
</protein>
<evidence type="ECO:0000313" key="7">
    <source>
        <dbReference type="EMBL" id="RZS40985.1"/>
    </source>
</evidence>
<name>A0A4Q7KWC5_9PSEU</name>
<dbReference type="PANTHER" id="PTHR24421:SF62">
    <property type="entry name" value="SENSORY TRANSDUCTION HISTIDINE KINASE"/>
    <property type="match status" value="1"/>
</dbReference>
<evidence type="ECO:0000256" key="2">
    <source>
        <dbReference type="ARBA" id="ARBA00022777"/>
    </source>
</evidence>
<proteinExistence type="predicted"/>